<organism evidence="2 3">
    <name type="scientific">Pseudomonas agarici</name>
    <dbReference type="NCBI Taxonomy" id="46677"/>
    <lineage>
        <taxon>Bacteria</taxon>
        <taxon>Pseudomonadati</taxon>
        <taxon>Pseudomonadota</taxon>
        <taxon>Gammaproteobacteria</taxon>
        <taxon>Pseudomonadales</taxon>
        <taxon>Pseudomonadaceae</taxon>
        <taxon>Pseudomonas</taxon>
    </lineage>
</organism>
<accession>A0A0X1T5H9</accession>
<dbReference type="Proteomes" id="UP000063229">
    <property type="component" value="Chromosome"/>
</dbReference>
<evidence type="ECO:0000313" key="3">
    <source>
        <dbReference type="Proteomes" id="UP000063229"/>
    </source>
</evidence>
<evidence type="ECO:0008006" key="4">
    <source>
        <dbReference type="Google" id="ProtNLM"/>
    </source>
</evidence>
<gene>
    <name evidence="2" type="ORF">AWM79_19515</name>
</gene>
<evidence type="ECO:0000313" key="2">
    <source>
        <dbReference type="EMBL" id="AMB87366.1"/>
    </source>
</evidence>
<reference evidence="2 3" key="1">
    <citation type="submission" date="2016-01" db="EMBL/GenBank/DDBJ databases">
        <authorList>
            <person name="McClelland M."/>
            <person name="Jain A."/>
            <person name="Saraogi P."/>
            <person name="Mendelson R."/>
            <person name="Westerman R."/>
            <person name="SanMiguel P."/>
            <person name="Csonka L."/>
        </authorList>
    </citation>
    <scope>NUCLEOTIDE SEQUENCE [LARGE SCALE GENOMIC DNA]</scope>
    <source>
        <strain evidence="2 3">NCPPB 2472</strain>
    </source>
</reference>
<feature type="transmembrane region" description="Helical" evidence="1">
    <location>
        <begin position="98"/>
        <end position="118"/>
    </location>
</feature>
<name>A0A0X1T5H9_PSEAA</name>
<feature type="transmembrane region" description="Helical" evidence="1">
    <location>
        <begin position="65"/>
        <end position="86"/>
    </location>
</feature>
<keyword evidence="1" id="KW-0812">Transmembrane</keyword>
<dbReference type="AlphaFoldDB" id="A0A0X1T5H9"/>
<dbReference type="RefSeq" id="WP_060783572.1">
    <property type="nucleotide sequence ID" value="NZ_CP014135.1"/>
</dbReference>
<keyword evidence="1" id="KW-0472">Membrane</keyword>
<dbReference type="KEGG" id="pagb:AWM79_19515"/>
<feature type="transmembrane region" description="Helical" evidence="1">
    <location>
        <begin position="165"/>
        <end position="187"/>
    </location>
</feature>
<feature type="transmembrane region" description="Helical" evidence="1">
    <location>
        <begin position="125"/>
        <end position="145"/>
    </location>
</feature>
<evidence type="ECO:0000256" key="1">
    <source>
        <dbReference type="SAM" id="Phobius"/>
    </source>
</evidence>
<feature type="transmembrane region" description="Helical" evidence="1">
    <location>
        <begin position="23"/>
        <end position="44"/>
    </location>
</feature>
<proteinExistence type="predicted"/>
<sequence length="197" mass="22155">MQQNPYATPVAELSESHAETPSFFVVSCSKLIIMNMGTLGYYSFYCYYKNWKNYKQASGAAIYPLARAFFSIIYIFPLLSLIHAKLKSQGDKPLCPPYLLASLIIVLGFSEMLSEWLFSMPFSTAMRYGVIGAQIGWLIFVQRMINRAEGDPEGKGNSRLTPLNYFGVCVGLTLWVLIIYAITVLLMNGELPFGIRL</sequence>
<keyword evidence="1" id="KW-1133">Transmembrane helix</keyword>
<keyword evidence="3" id="KW-1185">Reference proteome</keyword>
<dbReference type="EMBL" id="CP014135">
    <property type="protein sequence ID" value="AMB87366.1"/>
    <property type="molecule type" value="Genomic_DNA"/>
</dbReference>
<protein>
    <recommendedName>
        <fullName evidence="4">MFS transporter permease</fullName>
    </recommendedName>
</protein>